<gene>
    <name evidence="2" type="ORF">TRIP_B130006</name>
</gene>
<sequence length="73" mass="8328">MAKDDPSMRGNRSRNQTNGRLRDTRDDKHVGTLEEQYDRDFGVRSDMHVDTLLKQTGHSSVNKLIKSGIGKKE</sequence>
<dbReference type="EMBL" id="UPXX01000005">
    <property type="protein sequence ID" value="VBB41669.1"/>
    <property type="molecule type" value="Genomic_DNA"/>
</dbReference>
<feature type="region of interest" description="Disordered" evidence="1">
    <location>
        <begin position="1"/>
        <end position="33"/>
    </location>
</feature>
<protein>
    <submittedName>
        <fullName evidence="2">Uncharacterized protein</fullName>
    </submittedName>
</protein>
<organism evidence="2">
    <name type="scientific">Uncultured Desulfatiglans sp</name>
    <dbReference type="NCBI Taxonomy" id="1748965"/>
    <lineage>
        <taxon>Bacteria</taxon>
        <taxon>Pseudomonadati</taxon>
        <taxon>Thermodesulfobacteriota</taxon>
        <taxon>Desulfobacteria</taxon>
        <taxon>Desulfatiglandales</taxon>
        <taxon>Desulfatiglandaceae</taxon>
        <taxon>Desulfatiglans</taxon>
        <taxon>environmental samples</taxon>
    </lineage>
</organism>
<reference evidence="2" key="1">
    <citation type="submission" date="2018-07" db="EMBL/GenBank/DDBJ databases">
        <authorList>
            <consortium name="Genoscope - CEA"/>
            <person name="William W."/>
        </authorList>
    </citation>
    <scope>NUCLEOTIDE SEQUENCE</scope>
    <source>
        <strain evidence="2">IK1</strain>
    </source>
</reference>
<evidence type="ECO:0000256" key="1">
    <source>
        <dbReference type="SAM" id="MobiDB-lite"/>
    </source>
</evidence>
<dbReference type="AlphaFoldDB" id="A0A653A0W1"/>
<accession>A0A653A0W1</accession>
<feature type="compositionally biased region" description="Basic and acidic residues" evidence="1">
    <location>
        <begin position="20"/>
        <end position="33"/>
    </location>
</feature>
<proteinExistence type="predicted"/>
<evidence type="ECO:0000313" key="2">
    <source>
        <dbReference type="EMBL" id="VBB41669.1"/>
    </source>
</evidence>
<name>A0A653A0W1_UNCDX</name>